<comment type="caution">
    <text evidence="6">The sequence shown here is derived from an EMBL/GenBank/DDBJ whole genome shotgun (WGS) entry which is preliminary data.</text>
</comment>
<keyword evidence="7" id="KW-1185">Reference proteome</keyword>
<dbReference type="EMBL" id="JAENIK010000011">
    <property type="protein sequence ID" value="MBK1816420.1"/>
    <property type="molecule type" value="Genomic_DNA"/>
</dbReference>
<sequence>MEFTQDPGYQLPPDDVAAIDELGKVYQSFRAELAKAIIGQDDVIEKLAISLFARGHALLMGVPGLAKTLLVSSVAQTFDLSFNRIQFTPDLMPADITGTDIIQESGVGGKREFEFIKGPVFANIVLADEINRAPAKTQSAMLEAMQENKVTVLGKTYPLPPPFFVLATQNPIEQEGTYPLPEAQLDRFMFLIEVGYPTAAEEKEIARATTGTARQALSHLLDGDKVIAFQQLVRRVPVPEHLFDYAVRIVRKTRPGEPESPQWIKDTVGWGAGPRAVQYLILGAKSRAALRGSYMASLEDLEAIAPAVLNHRVITNFSAESQGMTSKKIIERLIKEMRED</sequence>
<protein>
    <submittedName>
        <fullName evidence="6">AAA family ATPase</fullName>
    </submittedName>
</protein>
<evidence type="ECO:0000313" key="7">
    <source>
        <dbReference type="Proteomes" id="UP000600139"/>
    </source>
</evidence>
<evidence type="ECO:0000256" key="3">
    <source>
        <dbReference type="ARBA" id="ARBA00061607"/>
    </source>
</evidence>
<organism evidence="6 7">
    <name type="scientific">Luteolibacter yonseiensis</name>
    <dbReference type="NCBI Taxonomy" id="1144680"/>
    <lineage>
        <taxon>Bacteria</taxon>
        <taxon>Pseudomonadati</taxon>
        <taxon>Verrucomicrobiota</taxon>
        <taxon>Verrucomicrobiia</taxon>
        <taxon>Verrucomicrobiales</taxon>
        <taxon>Verrucomicrobiaceae</taxon>
        <taxon>Luteolibacter</taxon>
    </lineage>
</organism>
<dbReference type="RefSeq" id="WP_200351356.1">
    <property type="nucleotide sequence ID" value="NZ_BAABHZ010000006.1"/>
</dbReference>
<keyword evidence="1" id="KW-0547">Nucleotide-binding</keyword>
<dbReference type="PANTHER" id="PTHR42759:SF1">
    <property type="entry name" value="MAGNESIUM-CHELATASE SUBUNIT CHLD"/>
    <property type="match status" value="1"/>
</dbReference>
<dbReference type="Proteomes" id="UP000600139">
    <property type="component" value="Unassembled WGS sequence"/>
</dbReference>
<dbReference type="PANTHER" id="PTHR42759">
    <property type="entry name" value="MOXR FAMILY PROTEIN"/>
    <property type="match status" value="1"/>
</dbReference>
<proteinExistence type="inferred from homology"/>
<dbReference type="GO" id="GO:0016887">
    <property type="term" value="F:ATP hydrolysis activity"/>
    <property type="evidence" value="ECO:0007669"/>
    <property type="project" value="InterPro"/>
</dbReference>
<dbReference type="InterPro" id="IPR011703">
    <property type="entry name" value="ATPase_AAA-3"/>
</dbReference>
<accession>A0A934R6P3</accession>
<dbReference type="PIRSF" id="PIRSF002849">
    <property type="entry name" value="AAA_ATPase_chaperone_MoxR_prd"/>
    <property type="match status" value="1"/>
</dbReference>
<evidence type="ECO:0000313" key="6">
    <source>
        <dbReference type="EMBL" id="MBK1816420.1"/>
    </source>
</evidence>
<dbReference type="Pfam" id="PF07726">
    <property type="entry name" value="AAA_3"/>
    <property type="match status" value="1"/>
</dbReference>
<name>A0A934R6P3_9BACT</name>
<gene>
    <name evidence="6" type="ORF">JIN84_12405</name>
</gene>
<dbReference type="Gene3D" id="1.10.8.80">
    <property type="entry name" value="Magnesium chelatase subunit I, C-Terminal domain"/>
    <property type="match status" value="1"/>
</dbReference>
<dbReference type="SUPFAM" id="SSF52540">
    <property type="entry name" value="P-loop containing nucleoside triphosphate hydrolases"/>
    <property type="match status" value="1"/>
</dbReference>
<keyword evidence="2" id="KW-0067">ATP-binding</keyword>
<dbReference type="InterPro" id="IPR027417">
    <property type="entry name" value="P-loop_NTPase"/>
</dbReference>
<dbReference type="GO" id="GO:0005524">
    <property type="term" value="F:ATP binding"/>
    <property type="evidence" value="ECO:0007669"/>
    <property type="project" value="UniProtKB-KW"/>
</dbReference>
<evidence type="ECO:0000256" key="1">
    <source>
        <dbReference type="ARBA" id="ARBA00022741"/>
    </source>
</evidence>
<feature type="domain" description="ChlI/MoxR AAA lid" evidence="5">
    <location>
        <begin position="265"/>
        <end position="332"/>
    </location>
</feature>
<comment type="similarity">
    <text evidence="3">Belongs to the MoxR family.</text>
</comment>
<reference evidence="6" key="1">
    <citation type="submission" date="2021-01" db="EMBL/GenBank/DDBJ databases">
        <title>Modified the classification status of verrucomicrobia.</title>
        <authorList>
            <person name="Feng X."/>
        </authorList>
    </citation>
    <scope>NUCLEOTIDE SEQUENCE</scope>
    <source>
        <strain evidence="6">JCM 18052</strain>
    </source>
</reference>
<dbReference type="InterPro" id="IPR041628">
    <property type="entry name" value="ChlI/MoxR_AAA_lid"/>
</dbReference>
<dbReference type="AlphaFoldDB" id="A0A934R6P3"/>
<evidence type="ECO:0000259" key="5">
    <source>
        <dbReference type="Pfam" id="PF17863"/>
    </source>
</evidence>
<dbReference type="Pfam" id="PF17863">
    <property type="entry name" value="AAA_lid_2"/>
    <property type="match status" value="1"/>
</dbReference>
<evidence type="ECO:0000256" key="2">
    <source>
        <dbReference type="ARBA" id="ARBA00022840"/>
    </source>
</evidence>
<evidence type="ECO:0000259" key="4">
    <source>
        <dbReference type="Pfam" id="PF07726"/>
    </source>
</evidence>
<dbReference type="InterPro" id="IPR050764">
    <property type="entry name" value="CbbQ/NirQ/NorQ/GpvN"/>
</dbReference>
<dbReference type="Gene3D" id="3.40.50.300">
    <property type="entry name" value="P-loop containing nucleotide triphosphate hydrolases"/>
    <property type="match status" value="1"/>
</dbReference>
<dbReference type="CDD" id="cd00009">
    <property type="entry name" value="AAA"/>
    <property type="match status" value="1"/>
</dbReference>
<feature type="domain" description="ATPase AAA-3" evidence="4">
    <location>
        <begin position="56"/>
        <end position="190"/>
    </location>
</feature>
<dbReference type="FunFam" id="3.40.50.300:FF:000640">
    <property type="entry name" value="MoxR family ATPase"/>
    <property type="match status" value="1"/>
</dbReference>